<sequence length="117" mass="13421">MRALVVADYRTKYHDPIRFDAGEIVHLGERDHEWPAYVWTRLADDRAGWAPCDLLRPLDAERAETLASYDARELDVSVGQSLRLHDELGGWWWAQREDGAQGWVPARHLQVIQGDAS</sequence>
<dbReference type="Proteomes" id="UP000023435">
    <property type="component" value="Unassembled WGS sequence"/>
</dbReference>
<dbReference type="SUPFAM" id="SSF50044">
    <property type="entry name" value="SH3-domain"/>
    <property type="match status" value="2"/>
</dbReference>
<dbReference type="InterPro" id="IPR014593">
    <property type="entry name" value="UCP034961_SH3_2"/>
</dbReference>
<reference evidence="3 4" key="1">
    <citation type="journal article" date="2014" name="Genome Announc.">
        <title>Draft Genome Sequence of Lysobacter capsici AZ78, a Bacterium Antagonistic to Plant-Pathogenic Oomycetes.</title>
        <authorList>
            <person name="Puopolo G."/>
            <person name="Sonego P."/>
            <person name="Engelen K."/>
            <person name="Pertot I."/>
        </authorList>
    </citation>
    <scope>NUCLEOTIDE SEQUENCE [LARGE SCALE GENOMIC DNA]</scope>
    <source>
        <strain evidence="3 4">AZ78</strain>
    </source>
</reference>
<dbReference type="AlphaFoldDB" id="A0A108UCE0"/>
<dbReference type="PROSITE" id="PS50002">
    <property type="entry name" value="SH3"/>
    <property type="match status" value="1"/>
</dbReference>
<evidence type="ECO:0000313" key="3">
    <source>
        <dbReference type="EMBL" id="KWS06512.1"/>
    </source>
</evidence>
<feature type="domain" description="SH3" evidence="2">
    <location>
        <begin position="58"/>
        <end position="114"/>
    </location>
</feature>
<keyword evidence="1" id="KW-0728">SH3 domain</keyword>
<organism evidence="3 4">
    <name type="scientific">Lysobacter capsici AZ78</name>
    <dbReference type="NCBI Taxonomy" id="1444315"/>
    <lineage>
        <taxon>Bacteria</taxon>
        <taxon>Pseudomonadati</taxon>
        <taxon>Pseudomonadota</taxon>
        <taxon>Gammaproteobacteria</taxon>
        <taxon>Lysobacterales</taxon>
        <taxon>Lysobacteraceae</taxon>
        <taxon>Lysobacter</taxon>
    </lineage>
</organism>
<evidence type="ECO:0000256" key="1">
    <source>
        <dbReference type="ARBA" id="ARBA00022443"/>
    </source>
</evidence>
<gene>
    <name evidence="3" type="ORF">AZ78_4068</name>
</gene>
<accession>A0A108UCE0</accession>
<dbReference type="Gene3D" id="2.30.30.40">
    <property type="entry name" value="SH3 Domains"/>
    <property type="match status" value="2"/>
</dbReference>
<comment type="caution">
    <text evidence="3">The sequence shown here is derived from an EMBL/GenBank/DDBJ whole genome shotgun (WGS) entry which is preliminary data.</text>
</comment>
<dbReference type="OrthoDB" id="1030757at2"/>
<dbReference type="SMART" id="SM00326">
    <property type="entry name" value="SH3"/>
    <property type="match status" value="2"/>
</dbReference>
<dbReference type="InterPro" id="IPR001452">
    <property type="entry name" value="SH3_domain"/>
</dbReference>
<dbReference type="PIRSF" id="PIRSF034961">
    <property type="entry name" value="UCP034961_SH3_2"/>
    <property type="match status" value="1"/>
</dbReference>
<protein>
    <recommendedName>
        <fullName evidence="2">SH3 domain-containing protein</fullName>
    </recommendedName>
</protein>
<evidence type="ECO:0000313" key="4">
    <source>
        <dbReference type="Proteomes" id="UP000023435"/>
    </source>
</evidence>
<proteinExistence type="predicted"/>
<name>A0A108UCE0_9GAMM</name>
<keyword evidence="4" id="KW-1185">Reference proteome</keyword>
<dbReference type="EMBL" id="JAJA02000001">
    <property type="protein sequence ID" value="KWS06512.1"/>
    <property type="molecule type" value="Genomic_DNA"/>
</dbReference>
<dbReference type="InterPro" id="IPR036028">
    <property type="entry name" value="SH3-like_dom_sf"/>
</dbReference>
<dbReference type="Pfam" id="PF07653">
    <property type="entry name" value="SH3_2"/>
    <property type="match status" value="2"/>
</dbReference>
<evidence type="ECO:0000259" key="2">
    <source>
        <dbReference type="PROSITE" id="PS50002"/>
    </source>
</evidence>